<name>A0A6H5HN91_9HEMI</name>
<organism evidence="1 2">
    <name type="scientific">Nesidiocoris tenuis</name>
    <dbReference type="NCBI Taxonomy" id="355587"/>
    <lineage>
        <taxon>Eukaryota</taxon>
        <taxon>Metazoa</taxon>
        <taxon>Ecdysozoa</taxon>
        <taxon>Arthropoda</taxon>
        <taxon>Hexapoda</taxon>
        <taxon>Insecta</taxon>
        <taxon>Pterygota</taxon>
        <taxon>Neoptera</taxon>
        <taxon>Paraneoptera</taxon>
        <taxon>Hemiptera</taxon>
        <taxon>Heteroptera</taxon>
        <taxon>Panheteroptera</taxon>
        <taxon>Cimicomorpha</taxon>
        <taxon>Miridae</taxon>
        <taxon>Dicyphina</taxon>
        <taxon>Nesidiocoris</taxon>
    </lineage>
</organism>
<reference evidence="1 2" key="1">
    <citation type="submission" date="2020-02" db="EMBL/GenBank/DDBJ databases">
        <authorList>
            <person name="Ferguson B K."/>
        </authorList>
    </citation>
    <scope>NUCLEOTIDE SEQUENCE [LARGE SCALE GENOMIC DNA]</scope>
</reference>
<dbReference type="AlphaFoldDB" id="A0A6H5HN91"/>
<dbReference type="Proteomes" id="UP000479000">
    <property type="component" value="Unassembled WGS sequence"/>
</dbReference>
<gene>
    <name evidence="1" type="ORF">NTEN_LOCUS23504</name>
</gene>
<keyword evidence="2" id="KW-1185">Reference proteome</keyword>
<protein>
    <submittedName>
        <fullName evidence="1">Uncharacterized protein</fullName>
    </submittedName>
</protein>
<evidence type="ECO:0000313" key="2">
    <source>
        <dbReference type="Proteomes" id="UP000479000"/>
    </source>
</evidence>
<proteinExistence type="predicted"/>
<accession>A0A6H5HN91</accession>
<evidence type="ECO:0000313" key="1">
    <source>
        <dbReference type="EMBL" id="CAB0019857.1"/>
    </source>
</evidence>
<dbReference type="EMBL" id="CADCXU010034629">
    <property type="protein sequence ID" value="CAB0019857.1"/>
    <property type="molecule type" value="Genomic_DNA"/>
</dbReference>
<sequence length="113" mass="12855">MFYDQWADSEIDSRSTNIAARTLWATYRTAGVAPGLMNDKHGTSTTSTSNQANQLYSHIHSEHRRSLSCPSATIIHNRQKRSWCTFRHYFQPTSLHGPRISRGLKRIPAVAQL</sequence>